<organism evidence="7 8">
    <name type="scientific">Uliginosibacterium silvisoli</name>
    <dbReference type="NCBI Taxonomy" id="3114758"/>
    <lineage>
        <taxon>Bacteria</taxon>
        <taxon>Pseudomonadati</taxon>
        <taxon>Pseudomonadota</taxon>
        <taxon>Betaproteobacteria</taxon>
        <taxon>Rhodocyclales</taxon>
        <taxon>Zoogloeaceae</taxon>
        <taxon>Uliginosibacterium</taxon>
    </lineage>
</organism>
<accession>A0ABU6JY62</accession>
<feature type="transmembrane region" description="Helical" evidence="5">
    <location>
        <begin position="609"/>
        <end position="629"/>
    </location>
</feature>
<protein>
    <submittedName>
        <fullName evidence="7">YhgE/Pip domain-containing protein</fullName>
    </submittedName>
</protein>
<dbReference type="InterPro" id="IPR023908">
    <property type="entry name" value="xxxLxxG_rpt"/>
</dbReference>
<feature type="transmembrane region" description="Helical" evidence="5">
    <location>
        <begin position="453"/>
        <end position="471"/>
    </location>
</feature>
<comment type="caution">
    <text evidence="7">The sequence shown here is derived from an EMBL/GenBank/DDBJ whole genome shotgun (WGS) entry which is preliminary data.</text>
</comment>
<keyword evidence="4 5" id="KW-0472">Membrane</keyword>
<feature type="transmembrane region" description="Helical" evidence="5">
    <location>
        <begin position="551"/>
        <end position="570"/>
    </location>
</feature>
<dbReference type="Proteomes" id="UP001331561">
    <property type="component" value="Unassembled WGS sequence"/>
</dbReference>
<dbReference type="Gene3D" id="3.40.1710.10">
    <property type="entry name" value="abc type-2 transporter like domain"/>
    <property type="match status" value="1"/>
</dbReference>
<dbReference type="NCBIfam" id="TIGR03062">
    <property type="entry name" value="pip_yhgE_Cterm"/>
    <property type="match status" value="1"/>
</dbReference>
<feature type="domain" description="ABC-2 type transporter transmembrane" evidence="6">
    <location>
        <begin position="30"/>
        <end position="166"/>
    </location>
</feature>
<evidence type="ECO:0000313" key="7">
    <source>
        <dbReference type="EMBL" id="MEC5384609.1"/>
    </source>
</evidence>
<reference evidence="7 8" key="1">
    <citation type="submission" date="2024-01" db="EMBL/GenBank/DDBJ databases">
        <title>Uliginosibacterium soil sp. nov.</title>
        <authorList>
            <person name="Lv Y."/>
        </authorList>
    </citation>
    <scope>NUCLEOTIDE SEQUENCE [LARGE SCALE GENOMIC DNA]</scope>
    <source>
        <strain evidence="7 8">H3</strain>
    </source>
</reference>
<dbReference type="InterPro" id="IPR051328">
    <property type="entry name" value="T7SS_ABC-Transporter"/>
</dbReference>
<dbReference type="Pfam" id="PF12698">
    <property type="entry name" value="ABC2_membrane_3"/>
    <property type="match status" value="1"/>
</dbReference>
<feature type="transmembrane region" description="Helical" evidence="5">
    <location>
        <begin position="491"/>
        <end position="513"/>
    </location>
</feature>
<dbReference type="InterPro" id="IPR013525">
    <property type="entry name" value="ABC2_TM"/>
</dbReference>
<dbReference type="NCBIfam" id="TIGR03061">
    <property type="entry name" value="pip_yhgE_Nterm"/>
    <property type="match status" value="1"/>
</dbReference>
<keyword evidence="3 5" id="KW-1133">Transmembrane helix</keyword>
<evidence type="ECO:0000256" key="4">
    <source>
        <dbReference type="ARBA" id="ARBA00023136"/>
    </source>
</evidence>
<evidence type="ECO:0000256" key="3">
    <source>
        <dbReference type="ARBA" id="ARBA00022989"/>
    </source>
</evidence>
<dbReference type="RefSeq" id="WP_327597582.1">
    <property type="nucleotide sequence ID" value="NZ_JAYXHS010000001.1"/>
</dbReference>
<evidence type="ECO:0000313" key="8">
    <source>
        <dbReference type="Proteomes" id="UP001331561"/>
    </source>
</evidence>
<dbReference type="PANTHER" id="PTHR43077:SF10">
    <property type="entry name" value="TRANSPORT PERMEASE PROTEIN"/>
    <property type="match status" value="1"/>
</dbReference>
<evidence type="ECO:0000259" key="6">
    <source>
        <dbReference type="Pfam" id="PF12698"/>
    </source>
</evidence>
<sequence length="643" mass="67744">MNLLRQALTIARIEFGYFARYPKLLLAAAIVVLIPALYVLIYLVSVWDPAANTGALTVAIVNQDEGMTYQEKTFNIGEDVVTRLKASGRFGFKEFHDENEARRLVREGKLVFALIIPPQFSSNAIPGILVGAGKPVIYVSEGNNYESAAMAAHFAEILGQQINESLNEKRWAMVLASAVGSQQSVAALRAGVARLNHGAHELSSGAVQTAEGTKTLVTGSNRLNEGVGQLTAGVKQLDNGLRLMDSHRPTNTELNQLKIGADKLAAGNVELRQGMGDLKAGSQQLLDGIQQFQSEASASLWAPTALTDGLRSLNQGVTKLDAGIATAGEAQGALTDGADQLGTGVGKLVSGIRTLGNGIHSMVVRLPLNSQLDQLNSGAEILASGASKLENANQSVAKGAQMLAMGLDELQRSLPGNITKPDGSPEGLAHSVEPIVERVANVENNGSGFAPNVIPMALWLGAGIVIFLLHVRVLPLEAEGFAAPAQMLGKVILPSALVLVQALVVMLAARFILKVEVVHPGAFALTIGVASVSFLLISFALARAFGDAGKALGMVLLAVQLASSSAIMPVELSGKLFMTLSPWLPLTWVVKALKASMFGAFDSVWHTPLLYASLSGAVAFVMGCTIGKWRFDSSANTRPAIEL</sequence>
<name>A0ABU6JY62_9RHOO</name>
<dbReference type="InterPro" id="IPR017500">
    <property type="entry name" value="Phage_infect_YhgE_N"/>
</dbReference>
<keyword evidence="8" id="KW-1185">Reference proteome</keyword>
<proteinExistence type="predicted"/>
<evidence type="ECO:0000256" key="2">
    <source>
        <dbReference type="ARBA" id="ARBA00022692"/>
    </source>
</evidence>
<feature type="transmembrane region" description="Helical" evidence="5">
    <location>
        <begin position="519"/>
        <end position="539"/>
    </location>
</feature>
<comment type="subcellular location">
    <subcellularLocation>
        <location evidence="1">Membrane</location>
        <topology evidence="1">Multi-pass membrane protein</topology>
    </subcellularLocation>
</comment>
<feature type="transmembrane region" description="Helical" evidence="5">
    <location>
        <begin position="21"/>
        <end position="44"/>
    </location>
</feature>
<keyword evidence="2 5" id="KW-0812">Transmembrane</keyword>
<evidence type="ECO:0000256" key="5">
    <source>
        <dbReference type="SAM" id="Phobius"/>
    </source>
</evidence>
<dbReference type="EMBL" id="JAYXHS010000001">
    <property type="protein sequence ID" value="MEC5384609.1"/>
    <property type="molecule type" value="Genomic_DNA"/>
</dbReference>
<gene>
    <name evidence="7" type="ORF">VVD49_02685</name>
</gene>
<dbReference type="InterPro" id="IPR017501">
    <property type="entry name" value="Phage_infect_YhgE_C"/>
</dbReference>
<dbReference type="NCBIfam" id="TIGR03057">
    <property type="entry name" value="xxxLxxG_by_4"/>
    <property type="match status" value="1"/>
</dbReference>
<dbReference type="PANTHER" id="PTHR43077">
    <property type="entry name" value="TRANSPORT PERMEASE YVFS-RELATED"/>
    <property type="match status" value="1"/>
</dbReference>
<evidence type="ECO:0000256" key="1">
    <source>
        <dbReference type="ARBA" id="ARBA00004141"/>
    </source>
</evidence>